<dbReference type="RefSeq" id="YP_009796702.1">
    <property type="nucleotide sequence ID" value="NC_047903.1"/>
</dbReference>
<accession>A0A2H5BMW7</accession>
<sequence length="431" mass="46730">MSDANVLVDSKVSASGEAATLAIEKYNGQVKRAYHNDPGLMMHFDLQKVTGTNVVSNKYLGVTQVQALAPGKDVRGSEVEFDKNSLVIDTTVIARNIVGILDDVQDDIQTKGKLAEEQVASVRDLENRMLLQQGVYGAISNTQAIRNKPRVKGHGFSTVHTISTTEALANPHKLMAGIEWVLEDMINKYNVDVTKLTIMIPWPEFNCLRDAERICDARYNTASGTPITGFVLKSYNVPVVPTNHFPNKSRDHQDIDGNDQAHHILSNANNGYRYDVAGVGNTDGTDQEKCAALILGREGLLVGRSIDIQGKIWMNDGNKSWYIDTWMAEGAIPDRWEHLGALMKANADETGLEERFLRKVMPVQSYAAASAMSAQSFAAPMAASAPVEQDPAAFAAAVSLALAQLVKPAALTEDGLAATGVTTETKDTTAE</sequence>
<dbReference type="Proteomes" id="UP000241061">
    <property type="component" value="Segment"/>
</dbReference>
<evidence type="ECO:0000313" key="2">
    <source>
        <dbReference type="Proteomes" id="UP000241061"/>
    </source>
</evidence>
<dbReference type="EMBL" id="MG545917">
    <property type="protein sequence ID" value="AUG87656.1"/>
    <property type="molecule type" value="Genomic_DNA"/>
</dbReference>
<reference evidence="1 2" key="1">
    <citation type="submission" date="2017-11" db="EMBL/GenBank/DDBJ databases">
        <authorList>
            <person name="Han C.G."/>
        </authorList>
    </citation>
    <scope>NUCLEOTIDE SEQUENCE [LARGE SCALE GENOMIC DNA]</scope>
</reference>
<dbReference type="GeneID" id="54987093"/>
<protein>
    <submittedName>
        <fullName evidence="1">Capsid and scaffold protein</fullName>
    </submittedName>
</protein>
<evidence type="ECO:0000313" key="1">
    <source>
        <dbReference type="EMBL" id="AUG87656.1"/>
    </source>
</evidence>
<name>A0A2H5BMW7_9CAUD</name>
<proteinExistence type="predicted"/>
<dbReference type="KEGG" id="vg:54987093"/>
<keyword evidence="2" id="KW-1185">Reference proteome</keyword>
<organism evidence="1 2">
    <name type="scientific">Vibrio phage VEN</name>
    <dbReference type="NCBI Taxonomy" id="2059879"/>
    <lineage>
        <taxon>Viruses</taxon>
        <taxon>Duplodnaviria</taxon>
        <taxon>Heunggongvirae</taxon>
        <taxon>Uroviricota</taxon>
        <taxon>Caudoviricetes</taxon>
        <taxon>Autographivirales</taxon>
        <taxon>Autosignataviridae</taxon>
        <taxon>Colwellvirinae</taxon>
        <taxon>Trungvirus</taxon>
        <taxon>Trungvirus VEN</taxon>
    </lineage>
</organism>